<proteinExistence type="predicted"/>
<gene>
    <name evidence="1" type="ORF">FOMPIDRAFT_1017230</name>
</gene>
<dbReference type="AlphaFoldDB" id="S8E6S5"/>
<organism evidence="1 2">
    <name type="scientific">Fomitopsis schrenkii</name>
    <name type="common">Brown rot fungus</name>
    <dbReference type="NCBI Taxonomy" id="2126942"/>
    <lineage>
        <taxon>Eukaryota</taxon>
        <taxon>Fungi</taxon>
        <taxon>Dikarya</taxon>
        <taxon>Basidiomycota</taxon>
        <taxon>Agaricomycotina</taxon>
        <taxon>Agaricomycetes</taxon>
        <taxon>Polyporales</taxon>
        <taxon>Fomitopsis</taxon>
    </lineage>
</organism>
<name>S8E6S5_FOMSC</name>
<evidence type="ECO:0000313" key="2">
    <source>
        <dbReference type="Proteomes" id="UP000015241"/>
    </source>
</evidence>
<dbReference type="Proteomes" id="UP000015241">
    <property type="component" value="Unassembled WGS sequence"/>
</dbReference>
<dbReference type="EMBL" id="KE504159">
    <property type="protein sequence ID" value="EPS99088.1"/>
    <property type="molecule type" value="Genomic_DNA"/>
</dbReference>
<reference evidence="1 2" key="1">
    <citation type="journal article" date="2012" name="Science">
        <title>The Paleozoic origin of enzymatic lignin decomposition reconstructed from 31 fungal genomes.</title>
        <authorList>
            <person name="Floudas D."/>
            <person name="Binder M."/>
            <person name="Riley R."/>
            <person name="Barry K."/>
            <person name="Blanchette R.A."/>
            <person name="Henrissat B."/>
            <person name="Martinez A.T."/>
            <person name="Otillar R."/>
            <person name="Spatafora J.W."/>
            <person name="Yadav J.S."/>
            <person name="Aerts A."/>
            <person name="Benoit I."/>
            <person name="Boyd A."/>
            <person name="Carlson A."/>
            <person name="Copeland A."/>
            <person name="Coutinho P.M."/>
            <person name="de Vries R.P."/>
            <person name="Ferreira P."/>
            <person name="Findley K."/>
            <person name="Foster B."/>
            <person name="Gaskell J."/>
            <person name="Glotzer D."/>
            <person name="Gorecki P."/>
            <person name="Heitman J."/>
            <person name="Hesse C."/>
            <person name="Hori C."/>
            <person name="Igarashi K."/>
            <person name="Jurgens J.A."/>
            <person name="Kallen N."/>
            <person name="Kersten P."/>
            <person name="Kohler A."/>
            <person name="Kuees U."/>
            <person name="Kumar T.K.A."/>
            <person name="Kuo A."/>
            <person name="LaButti K."/>
            <person name="Larrondo L.F."/>
            <person name="Lindquist E."/>
            <person name="Ling A."/>
            <person name="Lombard V."/>
            <person name="Lucas S."/>
            <person name="Lundell T."/>
            <person name="Martin R."/>
            <person name="McLaughlin D.J."/>
            <person name="Morgenstern I."/>
            <person name="Morin E."/>
            <person name="Murat C."/>
            <person name="Nagy L.G."/>
            <person name="Nolan M."/>
            <person name="Ohm R.A."/>
            <person name="Patyshakuliyeva A."/>
            <person name="Rokas A."/>
            <person name="Ruiz-Duenas F.J."/>
            <person name="Sabat G."/>
            <person name="Salamov A."/>
            <person name="Samejima M."/>
            <person name="Schmutz J."/>
            <person name="Slot J.C."/>
            <person name="St John F."/>
            <person name="Stenlid J."/>
            <person name="Sun H."/>
            <person name="Sun S."/>
            <person name="Syed K."/>
            <person name="Tsang A."/>
            <person name="Wiebenga A."/>
            <person name="Young D."/>
            <person name="Pisabarro A."/>
            <person name="Eastwood D.C."/>
            <person name="Martin F."/>
            <person name="Cullen D."/>
            <person name="Grigoriev I.V."/>
            <person name="Hibbett D.S."/>
        </authorList>
    </citation>
    <scope>NUCLEOTIDE SEQUENCE</scope>
    <source>
        <strain evidence="2">FP-58527</strain>
    </source>
</reference>
<evidence type="ECO:0000313" key="1">
    <source>
        <dbReference type="EMBL" id="EPS99088.1"/>
    </source>
</evidence>
<dbReference type="HOGENOM" id="CLU_687034_0_0_1"/>
<protein>
    <submittedName>
        <fullName evidence="1">Uncharacterized protein</fullName>
    </submittedName>
</protein>
<sequence length="401" mass="43616">MVLCPGRRTRLCFGHIRDMHLRDLFGQGTTQSMPVGAYREGSTRGLGDLTLKCSVWQVMNGHSLMTVPGPRVHHDTAGEHGVHPVSGNTAGESWLLHTLGGADPRGLAIIKQQRTVHLRMIPSGVSEAGRDFGYAPVVFRRGETSSLLTTLRTTTQEAPQLMRCGYFAGPAGSLESFEAARQIARDFKPITTQPSMRDASAVPPWLSVGFVGLTVGWLPRWEAFYQPSVADPGFHPMLFLIEVVHETSLHNTSLSYPMSRGLGYHHLPAVKAVHARVSDRGFLRAPSTPYARVYCPLVALYTRTFLAAAVIRLVTHLAQHTADPVRDYVVASSQPWALSPAGCRPATGKAVLLSRLPLNNLWQHAASLSAVTDEHALSLGRQLLANVTMLADSDIDDVVAS</sequence>
<dbReference type="InParanoid" id="S8E6S5"/>
<accession>S8E6S5</accession>
<keyword evidence="2" id="KW-1185">Reference proteome</keyword>